<reference evidence="1 2" key="1">
    <citation type="journal article" date="2022" name="bioRxiv">
        <title>An ancient truncated duplication of the anti-Mullerian hormone receptor type 2 gene is a potential conserved master sex determinant in the Pangasiidae catfish family.</title>
        <authorList>
            <person name="Wen M."/>
            <person name="Pan Q."/>
            <person name="Jouanno E."/>
            <person name="Montfort J."/>
            <person name="Zahm M."/>
            <person name="Cabau C."/>
            <person name="Klopp C."/>
            <person name="Iampietro C."/>
            <person name="Roques C."/>
            <person name="Bouchez O."/>
            <person name="Castinel A."/>
            <person name="Donnadieu C."/>
            <person name="Parrinello H."/>
            <person name="Poncet C."/>
            <person name="Belmonte E."/>
            <person name="Gautier V."/>
            <person name="Avarre J.-C."/>
            <person name="Dugue R."/>
            <person name="Gustiano R."/>
            <person name="Ha T.T.T."/>
            <person name="Campet M."/>
            <person name="Sriphairoj K."/>
            <person name="Ribolli J."/>
            <person name="de Almeida F.L."/>
            <person name="Desvignes T."/>
            <person name="Postlethwait J.H."/>
            <person name="Bucao C.F."/>
            <person name="Robinson-Rechavi M."/>
            <person name="Bobe J."/>
            <person name="Herpin A."/>
            <person name="Guiguen Y."/>
        </authorList>
    </citation>
    <scope>NUCLEOTIDE SEQUENCE [LARGE SCALE GENOMIC DNA]</scope>
    <source>
        <strain evidence="1">YG-Dec2019</strain>
    </source>
</reference>
<evidence type="ECO:0000313" key="1">
    <source>
        <dbReference type="EMBL" id="MCI4386853.1"/>
    </source>
</evidence>
<proteinExistence type="predicted"/>
<comment type="caution">
    <text evidence="1">The sequence shown here is derived from an EMBL/GenBank/DDBJ whole genome shotgun (WGS) entry which is preliminary data.</text>
</comment>
<gene>
    <name evidence="1" type="ORF">PGIGA_G00067380</name>
</gene>
<organism evidence="1 2">
    <name type="scientific">Pangasianodon gigas</name>
    <name type="common">Mekong giant catfish</name>
    <name type="synonym">Pangasius gigas</name>
    <dbReference type="NCBI Taxonomy" id="30993"/>
    <lineage>
        <taxon>Eukaryota</taxon>
        <taxon>Metazoa</taxon>
        <taxon>Chordata</taxon>
        <taxon>Craniata</taxon>
        <taxon>Vertebrata</taxon>
        <taxon>Euteleostomi</taxon>
        <taxon>Actinopterygii</taxon>
        <taxon>Neopterygii</taxon>
        <taxon>Teleostei</taxon>
        <taxon>Ostariophysi</taxon>
        <taxon>Siluriformes</taxon>
        <taxon>Pangasiidae</taxon>
        <taxon>Pangasianodon</taxon>
    </lineage>
</organism>
<accession>A0ACC5X735</accession>
<dbReference type="Proteomes" id="UP000829447">
    <property type="component" value="Linkage Group LG15"/>
</dbReference>
<protein>
    <submittedName>
        <fullName evidence="1">Uncharacterized protein</fullName>
    </submittedName>
</protein>
<keyword evidence="2" id="KW-1185">Reference proteome</keyword>
<evidence type="ECO:0000313" key="2">
    <source>
        <dbReference type="Proteomes" id="UP000829447"/>
    </source>
</evidence>
<feature type="non-terminal residue" evidence="1">
    <location>
        <position position="62"/>
    </location>
</feature>
<name>A0ACC5X735_PANGG</name>
<dbReference type="EMBL" id="CM040468">
    <property type="protein sequence ID" value="MCI4386853.1"/>
    <property type="molecule type" value="Genomic_DNA"/>
</dbReference>
<sequence>MTLMLILLDFIVYRLWKSNDNNNCTIRCHPEKDHFPFEYGSSQDFFLMSFQGLFPCDCHLWL</sequence>